<dbReference type="Proteomes" id="UP001176961">
    <property type="component" value="Unassembled WGS sequence"/>
</dbReference>
<protein>
    <submittedName>
        <fullName evidence="1">Uncharacterized protein</fullName>
    </submittedName>
</protein>
<organism evidence="1 2">
    <name type="scientific">Cylicocyclus nassatus</name>
    <name type="common">Nematode worm</name>
    <dbReference type="NCBI Taxonomy" id="53992"/>
    <lineage>
        <taxon>Eukaryota</taxon>
        <taxon>Metazoa</taxon>
        <taxon>Ecdysozoa</taxon>
        <taxon>Nematoda</taxon>
        <taxon>Chromadorea</taxon>
        <taxon>Rhabditida</taxon>
        <taxon>Rhabditina</taxon>
        <taxon>Rhabditomorpha</taxon>
        <taxon>Strongyloidea</taxon>
        <taxon>Strongylidae</taxon>
        <taxon>Cylicocyclus</taxon>
    </lineage>
</organism>
<evidence type="ECO:0000313" key="2">
    <source>
        <dbReference type="Proteomes" id="UP001176961"/>
    </source>
</evidence>
<accession>A0AA36M8F1</accession>
<dbReference type="AlphaFoldDB" id="A0AA36M8F1"/>
<evidence type="ECO:0000313" key="1">
    <source>
        <dbReference type="EMBL" id="CAJ0602271.1"/>
    </source>
</evidence>
<comment type="caution">
    <text evidence="1">The sequence shown here is derived from an EMBL/GenBank/DDBJ whole genome shotgun (WGS) entry which is preliminary data.</text>
</comment>
<sequence>MNISYGFKTQERREQILDFVLDGVGLHAEKLQLTDTECARKRNRFWLGLGNDDETRTKTLDKLSEARLWNGIARVAIGRALADVRAYNFYAD</sequence>
<dbReference type="EMBL" id="CATQJL010000305">
    <property type="protein sequence ID" value="CAJ0602271.1"/>
    <property type="molecule type" value="Genomic_DNA"/>
</dbReference>
<reference evidence="1" key="1">
    <citation type="submission" date="2023-07" db="EMBL/GenBank/DDBJ databases">
        <authorList>
            <consortium name="CYATHOMIX"/>
        </authorList>
    </citation>
    <scope>NUCLEOTIDE SEQUENCE</scope>
    <source>
        <strain evidence="1">N/A</strain>
    </source>
</reference>
<name>A0AA36M8F1_CYLNA</name>
<proteinExistence type="predicted"/>
<gene>
    <name evidence="1" type="ORF">CYNAS_LOCUS14254</name>
</gene>
<keyword evidence="2" id="KW-1185">Reference proteome</keyword>